<organism evidence="5 6">
    <name type="scientific">Bradyrhizobium diversitatis</name>
    <dbReference type="NCBI Taxonomy" id="2755406"/>
    <lineage>
        <taxon>Bacteria</taxon>
        <taxon>Pseudomonadati</taxon>
        <taxon>Pseudomonadota</taxon>
        <taxon>Alphaproteobacteria</taxon>
        <taxon>Hyphomicrobiales</taxon>
        <taxon>Nitrobacteraceae</taxon>
        <taxon>Bradyrhizobium</taxon>
    </lineage>
</organism>
<dbReference type="EMBL" id="JACEGD010000008">
    <property type="protein sequence ID" value="MBH5386641.1"/>
    <property type="molecule type" value="Genomic_DNA"/>
</dbReference>
<dbReference type="InterPro" id="IPR000792">
    <property type="entry name" value="Tscrpt_reg_LuxR_C"/>
</dbReference>
<dbReference type="SUPFAM" id="SSF46894">
    <property type="entry name" value="C-terminal effector domain of the bipartite response regulators"/>
    <property type="match status" value="1"/>
</dbReference>
<keyword evidence="2" id="KW-0238">DNA-binding</keyword>
<reference evidence="5 6" key="1">
    <citation type="submission" date="2020-07" db="EMBL/GenBank/DDBJ databases">
        <title>Bradyrhizobium diversity isolated from nodules of indigenous legumes of Western Australia.</title>
        <authorList>
            <person name="Klepa M.S."/>
        </authorList>
    </citation>
    <scope>NUCLEOTIDE SEQUENCE [LARGE SCALE GENOMIC DNA]</scope>
    <source>
        <strain evidence="5 6">CNPSo 4019</strain>
    </source>
</reference>
<dbReference type="InterPro" id="IPR016032">
    <property type="entry name" value="Sig_transdc_resp-reg_C-effctor"/>
</dbReference>
<dbReference type="PROSITE" id="PS00622">
    <property type="entry name" value="HTH_LUXR_1"/>
    <property type="match status" value="1"/>
</dbReference>
<evidence type="ECO:0000256" key="3">
    <source>
        <dbReference type="ARBA" id="ARBA00023163"/>
    </source>
</evidence>
<proteinExistence type="predicted"/>
<protein>
    <submittedName>
        <fullName evidence="5">LuxR family transcriptional regulator</fullName>
    </submittedName>
</protein>
<evidence type="ECO:0000259" key="4">
    <source>
        <dbReference type="PROSITE" id="PS50043"/>
    </source>
</evidence>
<evidence type="ECO:0000256" key="1">
    <source>
        <dbReference type="ARBA" id="ARBA00023015"/>
    </source>
</evidence>
<evidence type="ECO:0000256" key="2">
    <source>
        <dbReference type="ARBA" id="ARBA00023125"/>
    </source>
</evidence>
<dbReference type="SMART" id="SM00421">
    <property type="entry name" value="HTH_LUXR"/>
    <property type="match status" value="1"/>
</dbReference>
<dbReference type="InterPro" id="IPR036388">
    <property type="entry name" value="WH-like_DNA-bd_sf"/>
</dbReference>
<keyword evidence="3" id="KW-0804">Transcription</keyword>
<dbReference type="CDD" id="cd06170">
    <property type="entry name" value="LuxR_C_like"/>
    <property type="match status" value="1"/>
</dbReference>
<dbReference type="PRINTS" id="PR00038">
    <property type="entry name" value="HTHLUXR"/>
</dbReference>
<keyword evidence="1" id="KW-0805">Transcription regulation</keyword>
<dbReference type="InterPro" id="IPR005143">
    <property type="entry name" value="TF_LuxR_autoind-bd_dom"/>
</dbReference>
<feature type="domain" description="HTH luxR-type" evidence="4">
    <location>
        <begin position="172"/>
        <end position="237"/>
    </location>
</feature>
<accession>A0ABS0P054</accession>
<comment type="caution">
    <text evidence="5">The sequence shown here is derived from an EMBL/GenBank/DDBJ whole genome shotgun (WGS) entry which is preliminary data.</text>
</comment>
<dbReference type="SUPFAM" id="SSF75516">
    <property type="entry name" value="Pheromone-binding domain of LuxR-like quorum-sensing transcription factors"/>
    <property type="match status" value="1"/>
</dbReference>
<dbReference type="PANTHER" id="PTHR44688">
    <property type="entry name" value="DNA-BINDING TRANSCRIPTIONAL ACTIVATOR DEVR_DOSR"/>
    <property type="match status" value="1"/>
</dbReference>
<dbReference type="PROSITE" id="PS50043">
    <property type="entry name" value="HTH_LUXR_2"/>
    <property type="match status" value="1"/>
</dbReference>
<keyword evidence="6" id="KW-1185">Reference proteome</keyword>
<dbReference type="Gene3D" id="3.30.450.80">
    <property type="entry name" value="Transcription factor LuxR-like, autoinducer-binding domain"/>
    <property type="match status" value="1"/>
</dbReference>
<dbReference type="RefSeq" id="WP_197965944.1">
    <property type="nucleotide sequence ID" value="NZ_JACEGD010000008.1"/>
</dbReference>
<name>A0ABS0P054_9BRAD</name>
<evidence type="ECO:0000313" key="6">
    <source>
        <dbReference type="Proteomes" id="UP001194539"/>
    </source>
</evidence>
<sequence>MHRTISTFIDQLWNARTDEDFANAMATTSNALELPCFAYLALQKTPDVKPRLISTYPARWTAHYLEQNYGLVDPVVLRALQRSEPFHWGIDVAPACRTPRVHRLFEEAEHYGIRVGYTVPIHERHRPVAALTFACDRHSTRFASRISSCSAVLLLIAYYFHAHIHRNIVSERSFDGVILSRREIECLEWASLGKSAWEVGAILGLSRNTVASYLDSAKRKLKVRTVTQAALRLAAAKSEKQN</sequence>
<gene>
    <name evidence="5" type="ORF">H1B27_10135</name>
</gene>
<dbReference type="Gene3D" id="1.10.10.10">
    <property type="entry name" value="Winged helix-like DNA-binding domain superfamily/Winged helix DNA-binding domain"/>
    <property type="match status" value="1"/>
</dbReference>
<dbReference type="Proteomes" id="UP001194539">
    <property type="component" value="Unassembled WGS sequence"/>
</dbReference>
<dbReference type="InterPro" id="IPR036693">
    <property type="entry name" value="TF_LuxR_autoind-bd_dom_sf"/>
</dbReference>
<evidence type="ECO:0000313" key="5">
    <source>
        <dbReference type="EMBL" id="MBH5386641.1"/>
    </source>
</evidence>
<dbReference type="Pfam" id="PF00196">
    <property type="entry name" value="GerE"/>
    <property type="match status" value="1"/>
</dbReference>
<dbReference type="PANTHER" id="PTHR44688:SF16">
    <property type="entry name" value="DNA-BINDING TRANSCRIPTIONAL ACTIVATOR DEVR_DOSR"/>
    <property type="match status" value="1"/>
</dbReference>
<dbReference type="Pfam" id="PF03472">
    <property type="entry name" value="Autoind_bind"/>
    <property type="match status" value="1"/>
</dbReference>